<evidence type="ECO:0000313" key="5">
    <source>
        <dbReference type="Proteomes" id="UP001465755"/>
    </source>
</evidence>
<dbReference type="PANTHER" id="PTHR31409">
    <property type="entry name" value="WASH COMPLEX SUBUNIT 4"/>
    <property type="match status" value="1"/>
</dbReference>
<feature type="domain" description="WASH complex subunit 7 C-terminal" evidence="3">
    <location>
        <begin position="974"/>
        <end position="1013"/>
    </location>
</feature>
<protein>
    <submittedName>
        <fullName evidence="4">Uncharacterized protein</fullName>
    </submittedName>
</protein>
<proteinExistence type="predicted"/>
<dbReference type="InterPro" id="IPR028283">
    <property type="entry name" value="WASH-7_C"/>
</dbReference>
<dbReference type="AlphaFoldDB" id="A0AAW1PDZ4"/>
<dbReference type="GO" id="GO:0005768">
    <property type="term" value="C:endosome"/>
    <property type="evidence" value="ECO:0007669"/>
    <property type="project" value="TreeGrafter"/>
</dbReference>
<gene>
    <name evidence="4" type="ORF">WJX73_008328</name>
</gene>
<dbReference type="GO" id="GO:0007032">
    <property type="term" value="P:endosome organization"/>
    <property type="evidence" value="ECO:0007669"/>
    <property type="project" value="TreeGrafter"/>
</dbReference>
<keyword evidence="5" id="KW-1185">Reference proteome</keyword>
<reference evidence="4 5" key="1">
    <citation type="journal article" date="2024" name="Nat. Commun.">
        <title>Phylogenomics reveals the evolutionary origins of lichenization in chlorophyte algae.</title>
        <authorList>
            <person name="Puginier C."/>
            <person name="Libourel C."/>
            <person name="Otte J."/>
            <person name="Skaloud P."/>
            <person name="Haon M."/>
            <person name="Grisel S."/>
            <person name="Petersen M."/>
            <person name="Berrin J.G."/>
            <person name="Delaux P.M."/>
            <person name="Dal Grande F."/>
            <person name="Keller J."/>
        </authorList>
    </citation>
    <scope>NUCLEOTIDE SEQUENCE [LARGE SCALE GENOMIC DNA]</scope>
    <source>
        <strain evidence="4 5">SAG 2036</strain>
    </source>
</reference>
<evidence type="ECO:0000259" key="1">
    <source>
        <dbReference type="Pfam" id="PF14744"/>
    </source>
</evidence>
<evidence type="ECO:0000259" key="2">
    <source>
        <dbReference type="Pfam" id="PF14745"/>
    </source>
</evidence>
<organism evidence="4 5">
    <name type="scientific">Symbiochloris irregularis</name>
    <dbReference type="NCBI Taxonomy" id="706552"/>
    <lineage>
        <taxon>Eukaryota</taxon>
        <taxon>Viridiplantae</taxon>
        <taxon>Chlorophyta</taxon>
        <taxon>core chlorophytes</taxon>
        <taxon>Trebouxiophyceae</taxon>
        <taxon>Trebouxiales</taxon>
        <taxon>Trebouxiaceae</taxon>
        <taxon>Symbiochloris</taxon>
    </lineage>
</organism>
<name>A0AAW1PDZ4_9CHLO</name>
<dbReference type="Pfam" id="PF14745">
    <property type="entry name" value="WASH-4_N"/>
    <property type="match status" value="1"/>
</dbReference>
<dbReference type="InterPro" id="IPR027307">
    <property type="entry name" value="WASH7"/>
</dbReference>
<sequence length="1026" mass="109071">MIPQQASADQVGSSDHDKRVEALQRFTHHWINAQHDAVRPTGSESPSALNAVQVQHRVPQYSSPAGLLRSPNDAFNKLATVLFYLSHHLEVLTKEAERRFYPMLAMFGEAAEGKSSERPNALAAGLLLARSLASWRTLHSLVAALTAACLNLLEQLGALCATQTRKATIVQGEHAVAAFSALSKAVGVMATLDALIVDNARIKLAFTQLHQMLQSPSSDAGDLARQHQPTGSQSGEAISAVTQLQGVFVGRGVFRRFLDIHMGQGAQVADACSSPSFLSALSSIVKAQVAQVTERTDSRHPHLSDARGLLGWLALGVVHCHLCPEAKVLDRKLLRLLTRLHSQVPVIPVYLKTACQPTGFLSQYLPTSADAYLPARFTNQAAAMRGGQLEQMMLAYMAEQDGLVLTVVAWQARLAHVLTQHRSNDALLSQMVAAAVEGTRLQAALASSTRTVLAMHQLVGAKLPPPGLHALVRHLGLIKAIEATFRQHHFVLAEAWPHLLTHCKSTLQGALEAVIAALKARRRGAQAAALRRSTLTALDDACTAATAAVHIALGPVSAAHMAALAQCLDAMAATGVVPDSDRTRLEDLLRTLDMLAFHSPLACKAHGTCEILYFHRGLLQPALADLLAHPHAAARLPHVLAAFADACLLAPHAPQCAAALQQELHSWLVAAVEAQLPMSSLHIRSWIERHLSATFHEYTAGSPGDWQSYGLMAALAQEQYGLQVAAPALPPRMLDQGMDLADVTRRFSGFMAGVSYGAAPQVFLELPDSGPGSKHLHTLTPRHVVQALWTNGVGLADGAVQAALQGLTACMAALTQWLQQEGIAARLHKEAASIAQGEAAGAGGPEAQGPTAATHALAADLARLGPSPEGHTSHLQYLVSLLTRIGNALGFLRMVRTAQLEAASTDRQLLPGASPPSHTLAASLQAAAGLSPHTKAAAAALDRELQHHSQLPPSGPLYLKAVVSIFTARLASNSSSNDGFAFGTAFVLQVLQQDAAFQARQWFSSLQAHFADISRPAEEAGLGTFV</sequence>
<dbReference type="EMBL" id="JALJOQ010000035">
    <property type="protein sequence ID" value="KAK9806686.1"/>
    <property type="molecule type" value="Genomic_DNA"/>
</dbReference>
<feature type="domain" description="WASH complex subunit 4 N-terminal" evidence="2">
    <location>
        <begin position="47"/>
        <end position="594"/>
    </location>
</feature>
<dbReference type="Proteomes" id="UP001465755">
    <property type="component" value="Unassembled WGS sequence"/>
</dbReference>
<evidence type="ECO:0000313" key="4">
    <source>
        <dbReference type="EMBL" id="KAK9806686.1"/>
    </source>
</evidence>
<dbReference type="Pfam" id="PF14744">
    <property type="entry name" value="WASH-7_mid"/>
    <property type="match status" value="1"/>
</dbReference>
<dbReference type="GO" id="GO:0016197">
    <property type="term" value="P:endosomal transport"/>
    <property type="evidence" value="ECO:0007669"/>
    <property type="project" value="TreeGrafter"/>
</dbReference>
<dbReference type="InterPro" id="IPR028191">
    <property type="entry name" value="WASH-4_N"/>
</dbReference>
<accession>A0AAW1PDZ4</accession>
<dbReference type="GO" id="GO:0071203">
    <property type="term" value="C:WASH complex"/>
    <property type="evidence" value="ECO:0007669"/>
    <property type="project" value="InterPro"/>
</dbReference>
<dbReference type="Pfam" id="PF14746">
    <property type="entry name" value="WASH-7_C"/>
    <property type="match status" value="1"/>
</dbReference>
<evidence type="ECO:0000259" key="3">
    <source>
        <dbReference type="Pfam" id="PF14746"/>
    </source>
</evidence>
<dbReference type="PANTHER" id="PTHR31409:SF0">
    <property type="entry name" value="WASH COMPLEX SUBUNIT 4"/>
    <property type="match status" value="1"/>
</dbReference>
<comment type="caution">
    <text evidence="4">The sequence shown here is derived from an EMBL/GenBank/DDBJ whole genome shotgun (WGS) entry which is preliminary data.</text>
</comment>
<feature type="domain" description="WASH complex subunit 7 central" evidence="1">
    <location>
        <begin position="665"/>
        <end position="911"/>
    </location>
</feature>
<dbReference type="InterPro" id="IPR028282">
    <property type="entry name" value="WASH-7_central"/>
</dbReference>